<dbReference type="RefSeq" id="WP_164464316.1">
    <property type="nucleotide sequence ID" value="NZ_JARRRY010000015.1"/>
</dbReference>
<proteinExistence type="predicted"/>
<comment type="caution">
    <text evidence="1">The sequence shown here is derived from an EMBL/GenBank/DDBJ whole genome shotgun (WGS) entry which is preliminary data.</text>
</comment>
<evidence type="ECO:0000313" key="1">
    <source>
        <dbReference type="EMBL" id="MDG5754991.1"/>
    </source>
</evidence>
<protein>
    <submittedName>
        <fullName evidence="1">Uncharacterized protein</fullName>
    </submittedName>
</protein>
<name>A0ABT6H919_9BACI</name>
<evidence type="ECO:0000313" key="2">
    <source>
        <dbReference type="Proteomes" id="UP001218246"/>
    </source>
</evidence>
<dbReference type="Proteomes" id="UP001218246">
    <property type="component" value="Unassembled WGS sequence"/>
</dbReference>
<gene>
    <name evidence="1" type="ORF">P6P90_13590</name>
</gene>
<organism evidence="1 2">
    <name type="scientific">Ectobacillus antri</name>
    <dbReference type="NCBI Taxonomy" id="2486280"/>
    <lineage>
        <taxon>Bacteria</taxon>
        <taxon>Bacillati</taxon>
        <taxon>Bacillota</taxon>
        <taxon>Bacilli</taxon>
        <taxon>Bacillales</taxon>
        <taxon>Bacillaceae</taxon>
        <taxon>Ectobacillus</taxon>
    </lineage>
</organism>
<reference evidence="1 2" key="1">
    <citation type="submission" date="2023-04" db="EMBL/GenBank/DDBJ databases">
        <title>Ectobacillus antri isolated from activated sludge.</title>
        <authorList>
            <person name="Yan P."/>
            <person name="Liu X."/>
        </authorList>
    </citation>
    <scope>NUCLEOTIDE SEQUENCE [LARGE SCALE GENOMIC DNA]</scope>
    <source>
        <strain evidence="1 2">C18H</strain>
    </source>
</reference>
<sequence>MKEVDKNPYFKENYNLQILLNTSDKFDTYSDELYKKLEKESQQKTEQVDQQMNGASN</sequence>
<keyword evidence="2" id="KW-1185">Reference proteome</keyword>
<dbReference type="EMBL" id="JARULN010000016">
    <property type="protein sequence ID" value="MDG5754991.1"/>
    <property type="molecule type" value="Genomic_DNA"/>
</dbReference>
<accession>A0ABT6H919</accession>